<organism evidence="2 3">
    <name type="scientific">Streptomyces kaniharaensis</name>
    <dbReference type="NCBI Taxonomy" id="212423"/>
    <lineage>
        <taxon>Bacteria</taxon>
        <taxon>Bacillati</taxon>
        <taxon>Actinomycetota</taxon>
        <taxon>Actinomycetes</taxon>
        <taxon>Kitasatosporales</taxon>
        <taxon>Streptomycetaceae</taxon>
        <taxon>Streptomyces</taxon>
    </lineage>
</organism>
<name>A0A6N7KZY6_9ACTN</name>
<keyword evidence="3" id="KW-1185">Reference proteome</keyword>
<accession>A0A6N7KZY6</accession>
<dbReference type="OrthoDB" id="9849642at2"/>
<dbReference type="EMBL" id="WBOF01000004">
    <property type="protein sequence ID" value="MQS17276.1"/>
    <property type="molecule type" value="Genomic_DNA"/>
</dbReference>
<dbReference type="AlphaFoldDB" id="A0A6N7KZY6"/>
<reference evidence="2 3" key="1">
    <citation type="submission" date="2019-09" db="EMBL/GenBank/DDBJ databases">
        <title>Genome Sequences of Streptomyces kaniharaensis ATCC 21070.</title>
        <authorList>
            <person name="Zhu W."/>
            <person name="De Crecy-Lagard V."/>
            <person name="Richards N.G."/>
        </authorList>
    </citation>
    <scope>NUCLEOTIDE SEQUENCE [LARGE SCALE GENOMIC DNA]</scope>
    <source>
        <strain evidence="2 3">SF-557</strain>
    </source>
</reference>
<sequence>MIFKPISLAFAAAQAFAEHVGRLPDTDDTGEAIEAWAKRAAELSRAAVDAAAEYAAESYRLGLITSDLLFGRLIEAEAFHSRNQRIVREGLAAVARARAEAGQPAGSAPDEAEAAPGALGARHRPVLPGAAATGQR</sequence>
<feature type="region of interest" description="Disordered" evidence="1">
    <location>
        <begin position="98"/>
        <end position="136"/>
    </location>
</feature>
<dbReference type="RefSeq" id="WP_153469874.1">
    <property type="nucleotide sequence ID" value="NZ_WBOF01000004.1"/>
</dbReference>
<protein>
    <submittedName>
        <fullName evidence="2">Uncharacterized protein</fullName>
    </submittedName>
</protein>
<gene>
    <name evidence="2" type="ORF">F7Q99_35135</name>
</gene>
<proteinExistence type="predicted"/>
<evidence type="ECO:0000313" key="3">
    <source>
        <dbReference type="Proteomes" id="UP000450000"/>
    </source>
</evidence>
<evidence type="ECO:0000256" key="1">
    <source>
        <dbReference type="SAM" id="MobiDB-lite"/>
    </source>
</evidence>
<comment type="caution">
    <text evidence="2">The sequence shown here is derived from an EMBL/GenBank/DDBJ whole genome shotgun (WGS) entry which is preliminary data.</text>
</comment>
<evidence type="ECO:0000313" key="2">
    <source>
        <dbReference type="EMBL" id="MQS17276.1"/>
    </source>
</evidence>
<dbReference type="Proteomes" id="UP000450000">
    <property type="component" value="Unassembled WGS sequence"/>
</dbReference>